<dbReference type="AlphaFoldDB" id="A0AAN9KCH9"/>
<reference evidence="1 2" key="1">
    <citation type="submission" date="2024-01" db="EMBL/GenBank/DDBJ databases">
        <title>The genomes of 5 underutilized Papilionoideae crops provide insights into root nodulation and disease resistanc.</title>
        <authorList>
            <person name="Jiang F."/>
        </authorList>
    </citation>
    <scope>NUCLEOTIDE SEQUENCE [LARGE SCALE GENOMIC DNA]</scope>
    <source>
        <strain evidence="1">LVBAO_FW01</strain>
        <tissue evidence="1">Leaves</tissue>
    </source>
</reference>
<evidence type="ECO:0000313" key="1">
    <source>
        <dbReference type="EMBL" id="KAK7313284.1"/>
    </source>
</evidence>
<accession>A0AAN9KCH9</accession>
<comment type="caution">
    <text evidence="1">The sequence shown here is derived from an EMBL/GenBank/DDBJ whole genome shotgun (WGS) entry which is preliminary data.</text>
</comment>
<dbReference type="Proteomes" id="UP001367508">
    <property type="component" value="Unassembled WGS sequence"/>
</dbReference>
<organism evidence="1 2">
    <name type="scientific">Canavalia gladiata</name>
    <name type="common">Sword bean</name>
    <name type="synonym">Dolichos gladiatus</name>
    <dbReference type="NCBI Taxonomy" id="3824"/>
    <lineage>
        <taxon>Eukaryota</taxon>
        <taxon>Viridiplantae</taxon>
        <taxon>Streptophyta</taxon>
        <taxon>Embryophyta</taxon>
        <taxon>Tracheophyta</taxon>
        <taxon>Spermatophyta</taxon>
        <taxon>Magnoliopsida</taxon>
        <taxon>eudicotyledons</taxon>
        <taxon>Gunneridae</taxon>
        <taxon>Pentapetalae</taxon>
        <taxon>rosids</taxon>
        <taxon>fabids</taxon>
        <taxon>Fabales</taxon>
        <taxon>Fabaceae</taxon>
        <taxon>Papilionoideae</taxon>
        <taxon>50 kb inversion clade</taxon>
        <taxon>NPAAA clade</taxon>
        <taxon>indigoferoid/millettioid clade</taxon>
        <taxon>Phaseoleae</taxon>
        <taxon>Canavalia</taxon>
    </lineage>
</organism>
<dbReference type="EMBL" id="JAYMYQ010000009">
    <property type="protein sequence ID" value="KAK7313284.1"/>
    <property type="molecule type" value="Genomic_DNA"/>
</dbReference>
<proteinExistence type="predicted"/>
<name>A0AAN9KCH9_CANGL</name>
<evidence type="ECO:0000313" key="2">
    <source>
        <dbReference type="Proteomes" id="UP001367508"/>
    </source>
</evidence>
<protein>
    <submittedName>
        <fullName evidence="1">Uncharacterized protein</fullName>
    </submittedName>
</protein>
<gene>
    <name evidence="1" type="ORF">VNO77_37928</name>
</gene>
<keyword evidence="2" id="KW-1185">Reference proteome</keyword>
<sequence>MIEDKTRRPEGSFSCGIVKAPLVTSSDQLKSKGQDSNCTGTTRAYWDLLRGNLGILRAGDLAEILDLAKGNLVNPAFLPSYRGGFQRYSWRRLYNLAFLRYSWRWLYNLAFLRYSWCRLCNLAFLTKTTES</sequence>